<dbReference type="GO" id="GO:0006412">
    <property type="term" value="P:translation"/>
    <property type="evidence" value="ECO:0007669"/>
    <property type="project" value="UniProtKB-KW"/>
</dbReference>
<accession>A0A660HLR8</accession>
<gene>
    <name evidence="4" type="ORF">CWO85_00370</name>
</gene>
<dbReference type="Gene3D" id="1.10.132.20">
    <property type="entry name" value="Ribosome-recycling factor"/>
    <property type="match status" value="1"/>
</dbReference>
<comment type="similarity">
    <text evidence="1">Belongs to the RRF family.</text>
</comment>
<evidence type="ECO:0000259" key="3">
    <source>
        <dbReference type="Pfam" id="PF01765"/>
    </source>
</evidence>
<reference evidence="4 5" key="1">
    <citation type="journal article" date="2018" name="BMC Genomics">
        <title>Comparative genome analysis of jujube witches'-broom Phytoplasma, an obligate pathogen that causes jujube witches'-broom disease.</title>
        <authorList>
            <person name="Wang J."/>
            <person name="Song L."/>
            <person name="Jiao Q."/>
            <person name="Yang S."/>
            <person name="Gao R."/>
            <person name="Lu X."/>
            <person name="Zhou G."/>
        </authorList>
    </citation>
    <scope>NUCLEOTIDE SEQUENCE [LARGE SCALE GENOMIC DNA]</scope>
    <source>
        <strain evidence="4">Jwb-nky</strain>
    </source>
</reference>
<dbReference type="InterPro" id="IPR002661">
    <property type="entry name" value="Ribosome_recyc_fac"/>
</dbReference>
<dbReference type="AlphaFoldDB" id="A0A660HLR8"/>
<protein>
    <submittedName>
        <fullName evidence="4">Ribosome recycling factor</fullName>
    </submittedName>
</protein>
<proteinExistence type="inferred from homology"/>
<name>A0A660HLR8_ZIZJU</name>
<evidence type="ECO:0000256" key="2">
    <source>
        <dbReference type="ARBA" id="ARBA00022917"/>
    </source>
</evidence>
<dbReference type="FunFam" id="3.30.1360.40:FF:000001">
    <property type="entry name" value="Ribosome-recycling factor"/>
    <property type="match status" value="1"/>
</dbReference>
<dbReference type="OrthoDB" id="9804006at2"/>
<dbReference type="InterPro" id="IPR036191">
    <property type="entry name" value="RRF_sf"/>
</dbReference>
<evidence type="ECO:0000313" key="4">
    <source>
        <dbReference type="EMBL" id="AYJ00997.1"/>
    </source>
</evidence>
<feature type="domain" description="Ribosome recycling factor" evidence="3">
    <location>
        <begin position="26"/>
        <end position="180"/>
    </location>
</feature>
<dbReference type="GO" id="GO:0043023">
    <property type="term" value="F:ribosomal large subunit binding"/>
    <property type="evidence" value="ECO:0007669"/>
    <property type="project" value="TreeGrafter"/>
</dbReference>
<dbReference type="Proteomes" id="UP000272462">
    <property type="component" value="Chromosome"/>
</dbReference>
<dbReference type="KEGG" id="pzi:CWO85_00370"/>
<sequence>MKDLAKLIFENLEKKMLQAQEVMLSKFTNIRTGIANPKILDKIAIDYYNEKMSLKNISTISVSEGNQINIKPFDNSIIGEISKAILNSDLGITPQDDGQVVKLVFPRPTEDKRKILIKEVDKIAEQAKISIRNIIRQGKKTKLNETDTLEDHFSKDIQNLNNKFIKLVDTDTIKKKNELLKI</sequence>
<dbReference type="PANTHER" id="PTHR20982:SF3">
    <property type="entry name" value="MITOCHONDRIAL RIBOSOME RECYCLING FACTOR PSEUDO 1"/>
    <property type="match status" value="1"/>
</dbReference>
<keyword evidence="2" id="KW-0648">Protein biosynthesis</keyword>
<dbReference type="EMBL" id="CP025121">
    <property type="protein sequence ID" value="AYJ00997.1"/>
    <property type="molecule type" value="Genomic_DNA"/>
</dbReference>
<dbReference type="Pfam" id="PF01765">
    <property type="entry name" value="RRF"/>
    <property type="match status" value="1"/>
</dbReference>
<dbReference type="Gene3D" id="3.30.1360.40">
    <property type="match status" value="1"/>
</dbReference>
<dbReference type="SUPFAM" id="SSF55194">
    <property type="entry name" value="Ribosome recycling factor, RRF"/>
    <property type="match status" value="1"/>
</dbReference>
<organism evidence="4 5">
    <name type="scientific">Ziziphus jujuba witches'-broom phytoplasma</name>
    <dbReference type="NCBI Taxonomy" id="135727"/>
    <lineage>
        <taxon>Bacteria</taxon>
        <taxon>Bacillati</taxon>
        <taxon>Mycoplasmatota</taxon>
        <taxon>Mollicutes</taxon>
        <taxon>Acholeplasmatales</taxon>
        <taxon>Acholeplasmataceae</taxon>
        <taxon>Candidatus Phytoplasma</taxon>
        <taxon>16SrV (Elm yellows group)</taxon>
    </lineage>
</organism>
<dbReference type="PANTHER" id="PTHR20982">
    <property type="entry name" value="RIBOSOME RECYCLING FACTOR"/>
    <property type="match status" value="1"/>
</dbReference>
<keyword evidence="5" id="KW-1185">Reference proteome</keyword>
<dbReference type="RefSeq" id="WP_121463729.1">
    <property type="nucleotide sequence ID" value="NZ_CP025121.1"/>
</dbReference>
<dbReference type="InterPro" id="IPR023584">
    <property type="entry name" value="Ribosome_recyc_fac_dom"/>
</dbReference>
<evidence type="ECO:0000256" key="1">
    <source>
        <dbReference type="ARBA" id="ARBA00005912"/>
    </source>
</evidence>
<evidence type="ECO:0000313" key="5">
    <source>
        <dbReference type="Proteomes" id="UP000272462"/>
    </source>
</evidence>